<feature type="transmembrane region" description="Helical" evidence="2">
    <location>
        <begin position="137"/>
        <end position="159"/>
    </location>
</feature>
<dbReference type="EMBL" id="AMGV01000005">
    <property type="protein sequence ID" value="KEF56764.1"/>
    <property type="molecule type" value="Genomic_DNA"/>
</dbReference>
<dbReference type="PANTHER" id="PTHR42024:SF1">
    <property type="entry name" value="AMINO ACID PERMEASE_ SLC12A DOMAIN-CONTAINING PROTEIN"/>
    <property type="match status" value="1"/>
</dbReference>
<dbReference type="Proteomes" id="UP000027920">
    <property type="component" value="Unassembled WGS sequence"/>
</dbReference>
<dbReference type="GeneID" id="25281868"/>
<feature type="compositionally biased region" description="Polar residues" evidence="1">
    <location>
        <begin position="409"/>
        <end position="423"/>
    </location>
</feature>
<evidence type="ECO:0000313" key="4">
    <source>
        <dbReference type="Proteomes" id="UP000027920"/>
    </source>
</evidence>
<keyword evidence="2" id="KW-0472">Membrane</keyword>
<feature type="region of interest" description="Disordered" evidence="1">
    <location>
        <begin position="1"/>
        <end position="91"/>
    </location>
</feature>
<feature type="region of interest" description="Disordered" evidence="1">
    <location>
        <begin position="405"/>
        <end position="433"/>
    </location>
</feature>
<protein>
    <submittedName>
        <fullName evidence="3">Uncharacterized protein</fullName>
    </submittedName>
</protein>
<evidence type="ECO:0000313" key="3">
    <source>
        <dbReference type="EMBL" id="KEF56764.1"/>
    </source>
</evidence>
<feature type="compositionally biased region" description="Basic and acidic residues" evidence="1">
    <location>
        <begin position="33"/>
        <end position="43"/>
    </location>
</feature>
<feature type="transmembrane region" description="Helical" evidence="2">
    <location>
        <begin position="354"/>
        <end position="379"/>
    </location>
</feature>
<evidence type="ECO:0000256" key="1">
    <source>
        <dbReference type="SAM" id="MobiDB-lite"/>
    </source>
</evidence>
<dbReference type="STRING" id="1182545.A0A072P9L3"/>
<comment type="caution">
    <text evidence="3">The sequence shown here is derived from an EMBL/GenBank/DDBJ whole genome shotgun (WGS) entry which is preliminary data.</text>
</comment>
<dbReference type="RefSeq" id="XP_013259354.1">
    <property type="nucleotide sequence ID" value="XM_013403900.1"/>
</dbReference>
<keyword evidence="2" id="KW-0812">Transmembrane</keyword>
<feature type="transmembrane region" description="Helical" evidence="2">
    <location>
        <begin position="209"/>
        <end position="237"/>
    </location>
</feature>
<accession>A0A072P9L3</accession>
<dbReference type="PANTHER" id="PTHR42024">
    <property type="entry name" value="AMINO ACID PERMEASE_ SLC12A DOMAIN-CONTAINING PROTEIN"/>
    <property type="match status" value="1"/>
</dbReference>
<organism evidence="3 4">
    <name type="scientific">Exophiala aquamarina CBS 119918</name>
    <dbReference type="NCBI Taxonomy" id="1182545"/>
    <lineage>
        <taxon>Eukaryota</taxon>
        <taxon>Fungi</taxon>
        <taxon>Dikarya</taxon>
        <taxon>Ascomycota</taxon>
        <taxon>Pezizomycotina</taxon>
        <taxon>Eurotiomycetes</taxon>
        <taxon>Chaetothyriomycetidae</taxon>
        <taxon>Chaetothyriales</taxon>
        <taxon>Herpotrichiellaceae</taxon>
        <taxon>Exophiala</taxon>
    </lineage>
</organism>
<keyword evidence="4" id="KW-1185">Reference proteome</keyword>
<keyword evidence="2" id="KW-1133">Transmembrane helix</keyword>
<dbReference type="HOGENOM" id="CLU_038384_4_0_1"/>
<feature type="compositionally biased region" description="Basic residues" evidence="1">
    <location>
        <begin position="70"/>
        <end position="81"/>
    </location>
</feature>
<dbReference type="VEuPathDB" id="FungiDB:A1O9_06954"/>
<dbReference type="OrthoDB" id="4838853at2759"/>
<sequence length="433" mass="48749">MPEVVRGSRASVQIERPSVQLDQDAPPTPTSPLREERNVHFEPETPSSPLESPPPLGTERTDSGLSISSAHRKSFQAKRRKSGDVRPEQDVYYDSRAATKREFKRRASTLQDYYDQNPALLPQLPFTWKRGWKRWKLFLTIALMVVDACVVPLVLYYTMTFVGHIEGWIVFAVVATIWGGPAYVEFAVRSWRLIKKENFFRPLGTNSRWAFDITHWIFSLTIGAITAFLIIGSAPHIVWLRVLSMPGPSILYCIGGCILLITIYCELNRPAPFRISSTAKGGKVLPGVYYLMEDIVAVNAGAGRPFREALASRYKASPRFRRMIRVQSWFWSVPALVVAIVCTVLIVIHPIDKAVAYGIGWGVPFVWAGIWAAISIPWIRREMHKEKETWELDCGVFPSEEKALKRAATDTSINGSATAHKSPSPTPDREPEP</sequence>
<dbReference type="AlphaFoldDB" id="A0A072P9L3"/>
<gene>
    <name evidence="3" type="ORF">A1O9_06954</name>
</gene>
<proteinExistence type="predicted"/>
<name>A0A072P9L3_9EURO</name>
<feature type="transmembrane region" description="Helical" evidence="2">
    <location>
        <begin position="249"/>
        <end position="267"/>
    </location>
</feature>
<feature type="transmembrane region" description="Helical" evidence="2">
    <location>
        <begin position="329"/>
        <end position="348"/>
    </location>
</feature>
<evidence type="ECO:0000256" key="2">
    <source>
        <dbReference type="SAM" id="Phobius"/>
    </source>
</evidence>
<reference evidence="3 4" key="1">
    <citation type="submission" date="2013-03" db="EMBL/GenBank/DDBJ databases">
        <title>The Genome Sequence of Exophiala aquamarina CBS 119918.</title>
        <authorList>
            <consortium name="The Broad Institute Genomics Platform"/>
            <person name="Cuomo C."/>
            <person name="de Hoog S."/>
            <person name="Gorbushina A."/>
            <person name="Walker B."/>
            <person name="Young S.K."/>
            <person name="Zeng Q."/>
            <person name="Gargeya S."/>
            <person name="Fitzgerald M."/>
            <person name="Haas B."/>
            <person name="Abouelleil A."/>
            <person name="Allen A.W."/>
            <person name="Alvarado L."/>
            <person name="Arachchi H.M."/>
            <person name="Berlin A.M."/>
            <person name="Chapman S.B."/>
            <person name="Gainer-Dewar J."/>
            <person name="Goldberg J."/>
            <person name="Griggs A."/>
            <person name="Gujja S."/>
            <person name="Hansen M."/>
            <person name="Howarth C."/>
            <person name="Imamovic A."/>
            <person name="Ireland A."/>
            <person name="Larimer J."/>
            <person name="McCowan C."/>
            <person name="Murphy C."/>
            <person name="Pearson M."/>
            <person name="Poon T.W."/>
            <person name="Priest M."/>
            <person name="Roberts A."/>
            <person name="Saif S."/>
            <person name="Shea T."/>
            <person name="Sisk P."/>
            <person name="Sykes S."/>
            <person name="Wortman J."/>
            <person name="Nusbaum C."/>
            <person name="Birren B."/>
        </authorList>
    </citation>
    <scope>NUCLEOTIDE SEQUENCE [LARGE SCALE GENOMIC DNA]</scope>
    <source>
        <strain evidence="3 4">CBS 119918</strain>
    </source>
</reference>
<feature type="transmembrane region" description="Helical" evidence="2">
    <location>
        <begin position="165"/>
        <end position="188"/>
    </location>
</feature>